<dbReference type="AlphaFoldDB" id="A0A822Z9T9"/>
<accession>A0A822Z9T9</accession>
<name>A0A822Z9T9_NELNU</name>
<dbReference type="Proteomes" id="UP000607653">
    <property type="component" value="Unassembled WGS sequence"/>
</dbReference>
<protein>
    <submittedName>
        <fullName evidence="1">Uncharacterized protein</fullName>
    </submittedName>
</protein>
<organism evidence="1 2">
    <name type="scientific">Nelumbo nucifera</name>
    <name type="common">Sacred lotus</name>
    <dbReference type="NCBI Taxonomy" id="4432"/>
    <lineage>
        <taxon>Eukaryota</taxon>
        <taxon>Viridiplantae</taxon>
        <taxon>Streptophyta</taxon>
        <taxon>Embryophyta</taxon>
        <taxon>Tracheophyta</taxon>
        <taxon>Spermatophyta</taxon>
        <taxon>Magnoliopsida</taxon>
        <taxon>Proteales</taxon>
        <taxon>Nelumbonaceae</taxon>
        <taxon>Nelumbo</taxon>
    </lineage>
</organism>
<evidence type="ECO:0000313" key="1">
    <source>
        <dbReference type="EMBL" id="DAD43054.1"/>
    </source>
</evidence>
<keyword evidence="2" id="KW-1185">Reference proteome</keyword>
<gene>
    <name evidence="1" type="ORF">HUJ06_001284</name>
</gene>
<comment type="caution">
    <text evidence="1">The sequence shown here is derived from an EMBL/GenBank/DDBJ whole genome shotgun (WGS) entry which is preliminary data.</text>
</comment>
<evidence type="ECO:0000313" key="2">
    <source>
        <dbReference type="Proteomes" id="UP000607653"/>
    </source>
</evidence>
<dbReference type="EMBL" id="DUZY01000006">
    <property type="protein sequence ID" value="DAD43054.1"/>
    <property type="molecule type" value="Genomic_DNA"/>
</dbReference>
<proteinExistence type="predicted"/>
<sequence>MVHATCYGDPLIRGIPGGDCFCLRDGRWGHILCALLVLVFFKNPKEERASIVPRFLAEDGKRSVTSATEQTDEVPLFLSGSEGQMVMLSLLSSVVKLPSLKTMRFLAEDGKRSATSGNSANGFAIECFEPKCSLAFYVSCALEALKDECDAPTVIGSQASVLEGD</sequence>
<reference evidence="1 2" key="1">
    <citation type="journal article" date="2020" name="Mol. Biol. Evol.">
        <title>Distinct Expression and Methylation Patterns for Genes with Different Fates following a Single Whole-Genome Duplication in Flowering Plants.</title>
        <authorList>
            <person name="Shi T."/>
            <person name="Rahmani R.S."/>
            <person name="Gugger P.F."/>
            <person name="Wang M."/>
            <person name="Li H."/>
            <person name="Zhang Y."/>
            <person name="Li Z."/>
            <person name="Wang Q."/>
            <person name="Van de Peer Y."/>
            <person name="Marchal K."/>
            <person name="Chen J."/>
        </authorList>
    </citation>
    <scope>NUCLEOTIDE SEQUENCE [LARGE SCALE GENOMIC DNA]</scope>
    <source>
        <tissue evidence="1">Leaf</tissue>
    </source>
</reference>